<sequence length="164" mass="18004">MTTPLRLLLLVLLTSSTLVLTDCSKTTDPAGPTRTEREKFLTAPNWFYSSITKIRATPAGVVTTTPNYEAGFDPCSLDDLTRYKTDHTFSVDEGPLNCNIIGRTLTGTWELAANDTQLVLNPDQPNPAPHQIQALTATSLSYTISEYTQSDGTLIRLIAHFTAR</sequence>
<comment type="caution">
    <text evidence="2">The sequence shown here is derived from an EMBL/GenBank/DDBJ whole genome shotgun (WGS) entry which is preliminary data.</text>
</comment>
<evidence type="ECO:0000313" key="3">
    <source>
        <dbReference type="Proteomes" id="UP000597617"/>
    </source>
</evidence>
<keyword evidence="3" id="KW-1185">Reference proteome</keyword>
<evidence type="ECO:0000313" key="2">
    <source>
        <dbReference type="EMBL" id="MBF9239781.1"/>
    </source>
</evidence>
<dbReference type="EMBL" id="JADQDQ010000017">
    <property type="protein sequence ID" value="MBF9239781.1"/>
    <property type="molecule type" value="Genomic_DNA"/>
</dbReference>
<reference evidence="2 3" key="1">
    <citation type="submission" date="2020-11" db="EMBL/GenBank/DDBJ databases">
        <authorList>
            <person name="Kim M.K."/>
        </authorList>
    </citation>
    <scope>NUCLEOTIDE SEQUENCE [LARGE SCALE GENOMIC DNA]</scope>
    <source>
        <strain evidence="2 3">BT683</strain>
    </source>
</reference>
<evidence type="ECO:0008006" key="4">
    <source>
        <dbReference type="Google" id="ProtNLM"/>
    </source>
</evidence>
<evidence type="ECO:0000256" key="1">
    <source>
        <dbReference type="SAM" id="SignalP"/>
    </source>
</evidence>
<organism evidence="2 3">
    <name type="scientific">Hymenobacter jeongseonensis</name>
    <dbReference type="NCBI Taxonomy" id="2791027"/>
    <lineage>
        <taxon>Bacteria</taxon>
        <taxon>Pseudomonadati</taxon>
        <taxon>Bacteroidota</taxon>
        <taxon>Cytophagia</taxon>
        <taxon>Cytophagales</taxon>
        <taxon>Hymenobacteraceae</taxon>
        <taxon>Hymenobacter</taxon>
    </lineage>
</organism>
<name>A0ABS0IN49_9BACT</name>
<gene>
    <name evidence="2" type="ORF">I2I05_20475</name>
</gene>
<feature type="signal peptide" evidence="1">
    <location>
        <begin position="1"/>
        <end position="21"/>
    </location>
</feature>
<feature type="chain" id="PRO_5046346266" description="Lipocalin-like domain-containing protein" evidence="1">
    <location>
        <begin position="22"/>
        <end position="164"/>
    </location>
</feature>
<proteinExistence type="predicted"/>
<protein>
    <recommendedName>
        <fullName evidence="4">Lipocalin-like domain-containing protein</fullName>
    </recommendedName>
</protein>
<dbReference type="RefSeq" id="WP_196284128.1">
    <property type="nucleotide sequence ID" value="NZ_JADQDQ010000017.1"/>
</dbReference>
<keyword evidence="1" id="KW-0732">Signal</keyword>
<accession>A0ABS0IN49</accession>
<dbReference type="Proteomes" id="UP000597617">
    <property type="component" value="Unassembled WGS sequence"/>
</dbReference>